<accession>A0A8J2KRQ0</accession>
<feature type="region of interest" description="Disordered" evidence="5">
    <location>
        <begin position="117"/>
        <end position="144"/>
    </location>
</feature>
<evidence type="ECO:0000313" key="8">
    <source>
        <dbReference type="EMBL" id="CAG7821347.1"/>
    </source>
</evidence>
<evidence type="ECO:0000259" key="7">
    <source>
        <dbReference type="PROSITE" id="PS50002"/>
    </source>
</evidence>
<evidence type="ECO:0000259" key="6">
    <source>
        <dbReference type="PROSITE" id="PS50001"/>
    </source>
</evidence>
<dbReference type="EMBL" id="CAJVCH010507211">
    <property type="protein sequence ID" value="CAG7821347.1"/>
    <property type="molecule type" value="Genomic_DNA"/>
</dbReference>
<name>A0A8J2KRQ0_9HEXA</name>
<dbReference type="GO" id="GO:0030971">
    <property type="term" value="F:receptor tyrosine kinase binding"/>
    <property type="evidence" value="ECO:0007669"/>
    <property type="project" value="TreeGrafter"/>
</dbReference>
<keyword evidence="9" id="KW-1185">Reference proteome</keyword>
<evidence type="ECO:0000256" key="2">
    <source>
        <dbReference type="ARBA" id="ARBA00022999"/>
    </source>
</evidence>
<feature type="domain" description="SH3" evidence="7">
    <location>
        <begin position="151"/>
        <end position="212"/>
    </location>
</feature>
<dbReference type="PROSITE" id="PS50001">
    <property type="entry name" value="SH2"/>
    <property type="match status" value="1"/>
</dbReference>
<dbReference type="GO" id="GO:0035591">
    <property type="term" value="F:signaling adaptor activity"/>
    <property type="evidence" value="ECO:0007669"/>
    <property type="project" value="TreeGrafter"/>
</dbReference>
<protein>
    <recommendedName>
        <fullName evidence="10">Adapter molecule Crk</fullName>
    </recommendedName>
</protein>
<dbReference type="GO" id="GO:0007167">
    <property type="term" value="P:enzyme-linked receptor protein signaling pathway"/>
    <property type="evidence" value="ECO:0007669"/>
    <property type="project" value="TreeGrafter"/>
</dbReference>
<evidence type="ECO:0000256" key="4">
    <source>
        <dbReference type="PROSITE-ProRule" id="PRU00192"/>
    </source>
</evidence>
<dbReference type="PANTHER" id="PTHR19969:SF5">
    <property type="entry name" value="CRK-LIKE PROTEIN"/>
    <property type="match status" value="1"/>
</dbReference>
<sequence>MSGASFDENNIESWYFGVLSFEESQRLLARESTGIFFVRDSSRTPGEYVLCLKEKNEVKQFPIHWKVVETENQYYLRDDLTFPDIPSMLSFYKRNIFETTSLIRPIEKKVPLRLNNPDKLRPTSYPTDTNMGRSRPQTAPPGFGLRPDEFEEKVYVRVSKNRSPSAYDNISLRLSVGDLIEVTEKRDTGHWVGILNGKKGVFPFSHVDIISEAEYLSGISSQ</sequence>
<keyword evidence="1 4" id="KW-0728">SH3 domain</keyword>
<dbReference type="Pfam" id="PF00017">
    <property type="entry name" value="SH2"/>
    <property type="match status" value="1"/>
</dbReference>
<dbReference type="SMART" id="SM00252">
    <property type="entry name" value="SH2"/>
    <property type="match status" value="1"/>
</dbReference>
<feature type="domain" description="SH2" evidence="6">
    <location>
        <begin position="14"/>
        <end position="106"/>
    </location>
</feature>
<keyword evidence="2 3" id="KW-0727">SH2 domain</keyword>
<dbReference type="InterPro" id="IPR051184">
    <property type="entry name" value="Tyrosine-phos_adapter"/>
</dbReference>
<dbReference type="InterPro" id="IPR001452">
    <property type="entry name" value="SH3_domain"/>
</dbReference>
<dbReference type="PANTHER" id="PTHR19969">
    <property type="entry name" value="SH2-SH3 ADAPTOR PROTEIN-RELATED"/>
    <property type="match status" value="1"/>
</dbReference>
<gene>
    <name evidence="8" type="ORF">AFUS01_LOCUS31690</name>
</gene>
<dbReference type="AlphaFoldDB" id="A0A8J2KRQ0"/>
<dbReference type="GO" id="GO:0048468">
    <property type="term" value="P:cell development"/>
    <property type="evidence" value="ECO:0007669"/>
    <property type="project" value="UniProtKB-ARBA"/>
</dbReference>
<evidence type="ECO:0000256" key="5">
    <source>
        <dbReference type="SAM" id="MobiDB-lite"/>
    </source>
</evidence>
<evidence type="ECO:0000313" key="9">
    <source>
        <dbReference type="Proteomes" id="UP000708208"/>
    </source>
</evidence>
<evidence type="ECO:0008006" key="10">
    <source>
        <dbReference type="Google" id="ProtNLM"/>
    </source>
</evidence>
<dbReference type="OrthoDB" id="10003345at2759"/>
<evidence type="ECO:0000256" key="3">
    <source>
        <dbReference type="PROSITE-ProRule" id="PRU00191"/>
    </source>
</evidence>
<organism evidence="8 9">
    <name type="scientific">Allacma fusca</name>
    <dbReference type="NCBI Taxonomy" id="39272"/>
    <lineage>
        <taxon>Eukaryota</taxon>
        <taxon>Metazoa</taxon>
        <taxon>Ecdysozoa</taxon>
        <taxon>Arthropoda</taxon>
        <taxon>Hexapoda</taxon>
        <taxon>Collembola</taxon>
        <taxon>Symphypleona</taxon>
        <taxon>Sminthuridae</taxon>
        <taxon>Allacma</taxon>
    </lineage>
</organism>
<feature type="compositionally biased region" description="Polar residues" evidence="5">
    <location>
        <begin position="124"/>
        <end position="137"/>
    </location>
</feature>
<dbReference type="InterPro" id="IPR000980">
    <property type="entry name" value="SH2"/>
</dbReference>
<dbReference type="Pfam" id="PF07653">
    <property type="entry name" value="SH3_2"/>
    <property type="match status" value="1"/>
</dbReference>
<dbReference type="PROSITE" id="PS50002">
    <property type="entry name" value="SH3"/>
    <property type="match status" value="1"/>
</dbReference>
<comment type="caution">
    <text evidence="8">The sequence shown here is derived from an EMBL/GenBank/DDBJ whole genome shotgun (WGS) entry which is preliminary data.</text>
</comment>
<dbReference type="GO" id="GO:0016477">
    <property type="term" value="P:cell migration"/>
    <property type="evidence" value="ECO:0007669"/>
    <property type="project" value="TreeGrafter"/>
</dbReference>
<reference evidence="8" key="1">
    <citation type="submission" date="2021-06" db="EMBL/GenBank/DDBJ databases">
        <authorList>
            <person name="Hodson N. C."/>
            <person name="Mongue J. A."/>
            <person name="Jaron S. K."/>
        </authorList>
    </citation>
    <scope>NUCLEOTIDE SEQUENCE</scope>
</reference>
<dbReference type="GO" id="GO:0005737">
    <property type="term" value="C:cytoplasm"/>
    <property type="evidence" value="ECO:0007669"/>
    <property type="project" value="TreeGrafter"/>
</dbReference>
<proteinExistence type="predicted"/>
<evidence type="ECO:0000256" key="1">
    <source>
        <dbReference type="ARBA" id="ARBA00022443"/>
    </source>
</evidence>
<dbReference type="Proteomes" id="UP000708208">
    <property type="component" value="Unassembled WGS sequence"/>
</dbReference>